<dbReference type="AlphaFoldDB" id="A0AAF1B9E4"/>
<name>A0AAF1B9E4_DAUCS</name>
<dbReference type="Proteomes" id="UP000077755">
    <property type="component" value="Chromosome 8"/>
</dbReference>
<sequence length="57" mass="6916">MHCIIDIWIQQTPYEMERHSHEILHLWIQRPRLLLDLIICNPFGVGDIQEKHKEKPC</sequence>
<organism evidence="1 2">
    <name type="scientific">Daucus carota subsp. sativus</name>
    <name type="common">Carrot</name>
    <dbReference type="NCBI Taxonomy" id="79200"/>
    <lineage>
        <taxon>Eukaryota</taxon>
        <taxon>Viridiplantae</taxon>
        <taxon>Streptophyta</taxon>
        <taxon>Embryophyta</taxon>
        <taxon>Tracheophyta</taxon>
        <taxon>Spermatophyta</taxon>
        <taxon>Magnoliopsida</taxon>
        <taxon>eudicotyledons</taxon>
        <taxon>Gunneridae</taxon>
        <taxon>Pentapetalae</taxon>
        <taxon>asterids</taxon>
        <taxon>campanulids</taxon>
        <taxon>Apiales</taxon>
        <taxon>Apiaceae</taxon>
        <taxon>Apioideae</taxon>
        <taxon>Scandiceae</taxon>
        <taxon>Daucinae</taxon>
        <taxon>Daucus</taxon>
        <taxon>Daucus sect. Daucus</taxon>
    </lineage>
</organism>
<gene>
    <name evidence="1" type="ORF">DCAR_0830719</name>
</gene>
<proteinExistence type="predicted"/>
<reference evidence="1" key="1">
    <citation type="journal article" date="2016" name="Nat. Genet.">
        <title>A high-quality carrot genome assembly provides new insights into carotenoid accumulation and asterid genome evolution.</title>
        <authorList>
            <person name="Iorizzo M."/>
            <person name="Ellison S."/>
            <person name="Senalik D."/>
            <person name="Zeng P."/>
            <person name="Satapoomin P."/>
            <person name="Huang J."/>
            <person name="Bowman M."/>
            <person name="Iovene M."/>
            <person name="Sanseverino W."/>
            <person name="Cavagnaro P."/>
            <person name="Yildiz M."/>
            <person name="Macko-Podgorni A."/>
            <person name="Moranska E."/>
            <person name="Grzebelus E."/>
            <person name="Grzebelus D."/>
            <person name="Ashrafi H."/>
            <person name="Zheng Z."/>
            <person name="Cheng S."/>
            <person name="Spooner D."/>
            <person name="Van Deynze A."/>
            <person name="Simon P."/>
        </authorList>
    </citation>
    <scope>NUCLEOTIDE SEQUENCE</scope>
    <source>
        <tissue evidence="1">Leaf</tissue>
    </source>
</reference>
<evidence type="ECO:0000313" key="1">
    <source>
        <dbReference type="EMBL" id="WOH11239.1"/>
    </source>
</evidence>
<dbReference type="EMBL" id="CP093350">
    <property type="protein sequence ID" value="WOH11239.1"/>
    <property type="molecule type" value="Genomic_DNA"/>
</dbReference>
<keyword evidence="2" id="KW-1185">Reference proteome</keyword>
<protein>
    <submittedName>
        <fullName evidence="1">Uncharacterized protein</fullName>
    </submittedName>
</protein>
<reference evidence="1" key="2">
    <citation type="submission" date="2022-03" db="EMBL/GenBank/DDBJ databases">
        <title>Draft title - Genomic analysis of global carrot germplasm unveils the trajectory of domestication and the origin of high carotenoid orange carrot.</title>
        <authorList>
            <person name="Iorizzo M."/>
            <person name="Ellison S."/>
            <person name="Senalik D."/>
            <person name="Macko-Podgorni A."/>
            <person name="Grzebelus D."/>
            <person name="Bostan H."/>
            <person name="Rolling W."/>
            <person name="Curaba J."/>
            <person name="Simon P."/>
        </authorList>
    </citation>
    <scope>NUCLEOTIDE SEQUENCE</scope>
    <source>
        <tissue evidence="1">Leaf</tissue>
    </source>
</reference>
<evidence type="ECO:0000313" key="2">
    <source>
        <dbReference type="Proteomes" id="UP000077755"/>
    </source>
</evidence>
<accession>A0AAF1B9E4</accession>